<evidence type="ECO:0000256" key="1">
    <source>
        <dbReference type="SAM" id="MobiDB-lite"/>
    </source>
</evidence>
<dbReference type="Proteomes" id="UP000295814">
    <property type="component" value="Unassembled WGS sequence"/>
</dbReference>
<gene>
    <name evidence="4" type="ORF">E1J38_011700</name>
</gene>
<proteinExistence type="predicted"/>
<feature type="region of interest" description="Disordered" evidence="1">
    <location>
        <begin position="52"/>
        <end position="93"/>
    </location>
</feature>
<feature type="signal peptide" evidence="2">
    <location>
        <begin position="1"/>
        <end position="21"/>
    </location>
</feature>
<name>A0A562YC74_9FLAO</name>
<dbReference type="Pfam" id="PF01345">
    <property type="entry name" value="DUF11"/>
    <property type="match status" value="1"/>
</dbReference>
<sequence length="471" mass="53026">MKPKHLILFLACLSISFSVEAQFLKKLKKKAEAAAERTILNKTDEIVSKKTEQAIDSATTSKPKKSNNTKKETTKKSVPVPNQQTTNAKGTESEADLHLLNKVDPYYTALGETVTFTIHVVNKGPASSNDIVSKVHIPNSYSVSNISVTQGSYNEDSELWDIGNLEEWKKATMTIVVVVVDDRDLLTTAEVVGCSTKDPDSTPNNGIDTNRNGNIIDDKGDEDDGDGQDVVIGEVLANNDDNDSNNNNNSDNTNQLGGNNPNFIYYITTDIKLELKDGKDHIISYLDFDTMAMRMEYHGKRKNPDPVYWDQYGYIYSADKGQYVKVHFETFSNYMAQMLDAYTFFDPKAYLPYDNVSEELDYTIRTISYNSQEIIMSMGKYPIIEWAYYYHPSWFEGVEGVVKETISCRGSNNCKRYLVVSGQGKGTYIVFDSEDYLAEIVNPDGAKAIYTYEETTVKLPNAVEYNFNTRN</sequence>
<feature type="compositionally biased region" description="Polar residues" evidence="1">
    <location>
        <begin position="80"/>
        <end position="90"/>
    </location>
</feature>
<accession>A0A562YC74</accession>
<feature type="domain" description="DUF11" evidence="3">
    <location>
        <begin position="96"/>
        <end position="205"/>
    </location>
</feature>
<reference evidence="4 5" key="1">
    <citation type="submission" date="2019-03" db="EMBL/GenBank/DDBJ databases">
        <authorList>
            <person name="Zhong Y.L."/>
        </authorList>
    </citation>
    <scope>NUCLEOTIDE SEQUENCE [LARGE SCALE GENOMIC DNA]</scope>
    <source>
        <strain evidence="4 5">W255</strain>
    </source>
</reference>
<dbReference type="AlphaFoldDB" id="A0A562YC74"/>
<keyword evidence="2" id="KW-0732">Signal</keyword>
<organism evidence="4 5">
    <name type="scientific">Seonamhaeicola sediminis</name>
    <dbReference type="NCBI Taxonomy" id="2528206"/>
    <lineage>
        <taxon>Bacteria</taxon>
        <taxon>Pseudomonadati</taxon>
        <taxon>Bacteroidota</taxon>
        <taxon>Flavobacteriia</taxon>
        <taxon>Flavobacteriales</taxon>
        <taxon>Flavobacteriaceae</taxon>
    </lineage>
</organism>
<dbReference type="InterPro" id="IPR001434">
    <property type="entry name" value="OmcB-like_DUF11"/>
</dbReference>
<feature type="chain" id="PRO_5023059240" evidence="2">
    <location>
        <begin position="22"/>
        <end position="471"/>
    </location>
</feature>
<feature type="compositionally biased region" description="Low complexity" evidence="1">
    <location>
        <begin position="237"/>
        <end position="252"/>
    </location>
</feature>
<evidence type="ECO:0000256" key="2">
    <source>
        <dbReference type="SAM" id="SignalP"/>
    </source>
</evidence>
<dbReference type="OrthoDB" id="1398166at2"/>
<protein>
    <submittedName>
        <fullName evidence="4">DUF11 domain-containing protein</fullName>
    </submittedName>
</protein>
<feature type="region of interest" description="Disordered" evidence="1">
    <location>
        <begin position="237"/>
        <end position="256"/>
    </location>
</feature>
<dbReference type="EMBL" id="SMZJ02000006">
    <property type="protein sequence ID" value="TWO32033.1"/>
    <property type="molecule type" value="Genomic_DNA"/>
</dbReference>
<feature type="region of interest" description="Disordered" evidence="1">
    <location>
        <begin position="193"/>
        <end position="228"/>
    </location>
</feature>
<evidence type="ECO:0000313" key="4">
    <source>
        <dbReference type="EMBL" id="TWO32033.1"/>
    </source>
</evidence>
<feature type="compositionally biased region" description="Polar residues" evidence="1">
    <location>
        <begin position="201"/>
        <end position="211"/>
    </location>
</feature>
<keyword evidence="5" id="KW-1185">Reference proteome</keyword>
<dbReference type="RefSeq" id="WP_133356789.1">
    <property type="nucleotide sequence ID" value="NZ_SMZJ02000006.1"/>
</dbReference>
<dbReference type="NCBIfam" id="TIGR01451">
    <property type="entry name" value="B_ant_repeat"/>
    <property type="match status" value="1"/>
</dbReference>
<dbReference type="InterPro" id="IPR047589">
    <property type="entry name" value="DUF11_rpt"/>
</dbReference>
<evidence type="ECO:0000259" key="3">
    <source>
        <dbReference type="Pfam" id="PF01345"/>
    </source>
</evidence>
<comment type="caution">
    <text evidence="4">The sequence shown here is derived from an EMBL/GenBank/DDBJ whole genome shotgun (WGS) entry which is preliminary data.</text>
</comment>
<reference evidence="4 5" key="2">
    <citation type="submission" date="2019-07" db="EMBL/GenBank/DDBJ databases">
        <title>Seonamhaeicola sp. W255 draft genome.</title>
        <authorList>
            <person name="Zhang X.-Y."/>
            <person name="Zhang R."/>
            <person name="Zhong Y.-L."/>
            <person name="Du Z.-J."/>
        </authorList>
    </citation>
    <scope>NUCLEOTIDE SEQUENCE [LARGE SCALE GENOMIC DNA]</scope>
    <source>
        <strain evidence="4 5">W255</strain>
    </source>
</reference>
<evidence type="ECO:0000313" key="5">
    <source>
        <dbReference type="Proteomes" id="UP000295814"/>
    </source>
</evidence>